<keyword evidence="1" id="KW-0812">Transmembrane</keyword>
<evidence type="ECO:0000313" key="3">
    <source>
        <dbReference type="EMBL" id="MBS0126709.1"/>
    </source>
</evidence>
<dbReference type="Proteomes" id="UP000681356">
    <property type="component" value="Unassembled WGS sequence"/>
</dbReference>
<dbReference type="EMBL" id="JAGTUU010000011">
    <property type="protein sequence ID" value="MBS0126709.1"/>
    <property type="molecule type" value="Genomic_DNA"/>
</dbReference>
<protein>
    <submittedName>
        <fullName evidence="3">MCE family protein</fullName>
    </submittedName>
</protein>
<accession>A0A8J8BAA7</accession>
<dbReference type="PANTHER" id="PTHR36698">
    <property type="entry name" value="BLL5892 PROTEIN"/>
    <property type="match status" value="1"/>
</dbReference>
<feature type="domain" description="Mce/MlaD" evidence="2">
    <location>
        <begin position="40"/>
        <end position="115"/>
    </location>
</feature>
<comment type="caution">
    <text evidence="3">The sequence shown here is derived from an EMBL/GenBank/DDBJ whole genome shotgun (WGS) entry which is preliminary data.</text>
</comment>
<dbReference type="InterPro" id="IPR003399">
    <property type="entry name" value="Mce/MlaD"/>
</dbReference>
<dbReference type="AlphaFoldDB" id="A0A8J8BAA7"/>
<name>A0A8J8BAA7_9RHOB</name>
<evidence type="ECO:0000313" key="4">
    <source>
        <dbReference type="Proteomes" id="UP000681356"/>
    </source>
</evidence>
<evidence type="ECO:0000256" key="1">
    <source>
        <dbReference type="SAM" id="Phobius"/>
    </source>
</evidence>
<proteinExistence type="predicted"/>
<keyword evidence="1" id="KW-0472">Membrane</keyword>
<evidence type="ECO:0000259" key="2">
    <source>
        <dbReference type="Pfam" id="PF02470"/>
    </source>
</evidence>
<organism evidence="3 4">
    <name type="scientific">Thetidibacter halocola</name>
    <dbReference type="NCBI Taxonomy" id="2827239"/>
    <lineage>
        <taxon>Bacteria</taxon>
        <taxon>Pseudomonadati</taxon>
        <taxon>Pseudomonadota</taxon>
        <taxon>Alphaproteobacteria</taxon>
        <taxon>Rhodobacterales</taxon>
        <taxon>Roseobacteraceae</taxon>
        <taxon>Thetidibacter</taxon>
    </lineage>
</organism>
<dbReference type="PANTHER" id="PTHR36698:SF2">
    <property type="entry name" value="MCE_MLAD DOMAIN-CONTAINING PROTEIN"/>
    <property type="match status" value="1"/>
</dbReference>
<sequence length="578" mass="61064">METRANFVLVGAFAIAGFLGLMGFFLWFANVELDRQFAYYDVDFETVSGLSNASDVRFAGLPVGQVVDVRLSPENDGRVRVRVEIEAGVPVRTDSVATIEAQGVTGVSFVGISAGTPDAPLATDAGDDVPRIEAGQSVLQSLSQDAPQILSETLEVVRQVREMVGPENQTRVEAILQNVERSSASFEEALGDFADVTGTVSDFASQIDRFNTTLESLTQDVGALVREAQTTLSTINSAADEARILIAEGTGALAQANTTLATADSYLSEGLGPTTEALNRTVEDVQTRFAALTDSAGALVETFTETGTTATARLTEAQETLAATNALIARIDTTLGSVDTAAQRLDGLLTDSAQPLIDELRTATAEATDVIRLVGDTARTDLPAIFADIRSATENATQVIERVGQDLTGASGQLDTLATSATQTLEDARVTFANANETLEAINAALETGDRALAAAERAFEGADTVINRDAADIAARLRGTIEQLDAAIAAVAEDIPAVTEELRSASRSAEQAFAGIEGVVGQSAPAFRAFAAEALPQYTRLATETRDLIGNLDRLVEQIRSNPSRFFLDSGAPEYRR</sequence>
<feature type="transmembrane region" description="Helical" evidence="1">
    <location>
        <begin position="7"/>
        <end position="29"/>
    </location>
</feature>
<gene>
    <name evidence="3" type="ORF">KB874_21750</name>
</gene>
<keyword evidence="4" id="KW-1185">Reference proteome</keyword>
<keyword evidence="1" id="KW-1133">Transmembrane helix</keyword>
<dbReference type="Pfam" id="PF02470">
    <property type="entry name" value="MlaD"/>
    <property type="match status" value="1"/>
</dbReference>
<reference evidence="3" key="1">
    <citation type="submission" date="2021-04" db="EMBL/GenBank/DDBJ databases">
        <authorList>
            <person name="Yoon J."/>
        </authorList>
    </citation>
    <scope>NUCLEOTIDE SEQUENCE</scope>
    <source>
        <strain evidence="3">KMU-90</strain>
    </source>
</reference>
<dbReference type="RefSeq" id="WP_212538667.1">
    <property type="nucleotide sequence ID" value="NZ_JAGTUU010000011.1"/>
</dbReference>